<dbReference type="PROSITE" id="PS00678">
    <property type="entry name" value="WD_REPEATS_1"/>
    <property type="match status" value="1"/>
</dbReference>
<evidence type="ECO:0000313" key="6">
    <source>
        <dbReference type="Proteomes" id="UP000781932"/>
    </source>
</evidence>
<dbReference type="SMART" id="SM00248">
    <property type="entry name" value="ANK"/>
    <property type="match status" value="7"/>
</dbReference>
<dbReference type="InterPro" id="IPR001680">
    <property type="entry name" value="WD40_rpt"/>
</dbReference>
<dbReference type="InterPro" id="IPR036770">
    <property type="entry name" value="Ankyrin_rpt-contain_sf"/>
</dbReference>
<name>A0A9P6I9I0_9PEZI</name>
<dbReference type="AlphaFoldDB" id="A0A9P6I9I0"/>
<reference evidence="5" key="2">
    <citation type="submission" date="2020-11" db="EMBL/GenBank/DDBJ databases">
        <title>Whole genome sequencing of Colletotrichum sp.</title>
        <authorList>
            <person name="Li H."/>
        </authorList>
    </citation>
    <scope>NUCLEOTIDE SEQUENCE</scope>
    <source>
        <strain evidence="5">CkLH20</strain>
    </source>
</reference>
<dbReference type="GO" id="GO:0032991">
    <property type="term" value="C:protein-containing complex"/>
    <property type="evidence" value="ECO:0007669"/>
    <property type="project" value="UniProtKB-ARBA"/>
</dbReference>
<accession>A0A9P6I9I0</accession>
<dbReference type="Gene3D" id="2.130.10.10">
    <property type="entry name" value="YVTN repeat-like/Quinoprotein amine dehydrogenase"/>
    <property type="match status" value="1"/>
</dbReference>
<evidence type="ECO:0000256" key="2">
    <source>
        <dbReference type="ARBA" id="ARBA00022737"/>
    </source>
</evidence>
<dbReference type="PROSITE" id="PS50297">
    <property type="entry name" value="ANK_REP_REGION"/>
    <property type="match status" value="2"/>
</dbReference>
<dbReference type="EMBL" id="JAATWM020000026">
    <property type="protein sequence ID" value="KAF9874495.1"/>
    <property type="molecule type" value="Genomic_DNA"/>
</dbReference>
<proteinExistence type="predicted"/>
<evidence type="ECO:0000256" key="4">
    <source>
        <dbReference type="PROSITE-ProRule" id="PRU00221"/>
    </source>
</evidence>
<dbReference type="PROSITE" id="PS50088">
    <property type="entry name" value="ANK_REPEAT"/>
    <property type="match status" value="2"/>
</dbReference>
<evidence type="ECO:0000256" key="1">
    <source>
        <dbReference type="ARBA" id="ARBA00022574"/>
    </source>
</evidence>
<reference evidence="5" key="1">
    <citation type="submission" date="2020-03" db="EMBL/GenBank/DDBJ databases">
        <authorList>
            <person name="He L."/>
        </authorList>
    </citation>
    <scope>NUCLEOTIDE SEQUENCE</scope>
    <source>
        <strain evidence="5">CkLH20</strain>
    </source>
</reference>
<dbReference type="CDD" id="cd00200">
    <property type="entry name" value="WD40"/>
    <property type="match status" value="1"/>
</dbReference>
<protein>
    <submittedName>
        <fullName evidence="5">Uncharacterized protein</fullName>
    </submittedName>
</protein>
<dbReference type="PANTHER" id="PTHR44090:SF1">
    <property type="entry name" value="SUPERKILLER COMPLEX PROTEIN 8"/>
    <property type="match status" value="1"/>
</dbReference>
<feature type="repeat" description="ANK" evidence="3">
    <location>
        <begin position="501"/>
        <end position="534"/>
    </location>
</feature>
<keyword evidence="2" id="KW-0677">Repeat</keyword>
<dbReference type="InterPro" id="IPR002110">
    <property type="entry name" value="Ankyrin_rpt"/>
</dbReference>
<dbReference type="GeneID" id="62163847"/>
<dbReference type="InterPro" id="IPR036322">
    <property type="entry name" value="WD40_repeat_dom_sf"/>
</dbReference>
<feature type="repeat" description="ANK" evidence="3">
    <location>
        <begin position="149"/>
        <end position="181"/>
    </location>
</feature>
<dbReference type="SUPFAM" id="SSF50978">
    <property type="entry name" value="WD40 repeat-like"/>
    <property type="match status" value="1"/>
</dbReference>
<keyword evidence="3" id="KW-0040">ANK repeat</keyword>
<organism evidence="5 6">
    <name type="scientific">Colletotrichum karsti</name>
    <dbReference type="NCBI Taxonomy" id="1095194"/>
    <lineage>
        <taxon>Eukaryota</taxon>
        <taxon>Fungi</taxon>
        <taxon>Dikarya</taxon>
        <taxon>Ascomycota</taxon>
        <taxon>Pezizomycotina</taxon>
        <taxon>Sordariomycetes</taxon>
        <taxon>Hypocreomycetidae</taxon>
        <taxon>Glomerellales</taxon>
        <taxon>Glomerellaceae</taxon>
        <taxon>Colletotrichum</taxon>
        <taxon>Colletotrichum boninense species complex</taxon>
    </lineage>
</organism>
<evidence type="ECO:0000256" key="3">
    <source>
        <dbReference type="PROSITE-ProRule" id="PRU00023"/>
    </source>
</evidence>
<dbReference type="OrthoDB" id="10251741at2759"/>
<dbReference type="SMART" id="SM00320">
    <property type="entry name" value="WD40"/>
    <property type="match status" value="6"/>
</dbReference>
<dbReference type="Proteomes" id="UP000781932">
    <property type="component" value="Unassembled WGS sequence"/>
</dbReference>
<feature type="repeat" description="WD" evidence="4">
    <location>
        <begin position="714"/>
        <end position="755"/>
    </location>
</feature>
<dbReference type="RefSeq" id="XP_038743956.1">
    <property type="nucleotide sequence ID" value="XM_038890773.1"/>
</dbReference>
<dbReference type="SUPFAM" id="SSF48403">
    <property type="entry name" value="Ankyrin repeat"/>
    <property type="match status" value="1"/>
</dbReference>
<dbReference type="InterPro" id="IPR051510">
    <property type="entry name" value="SKI8"/>
</dbReference>
<keyword evidence="1 4" id="KW-0853">WD repeat</keyword>
<dbReference type="InterPro" id="IPR015943">
    <property type="entry name" value="WD40/YVTN_repeat-like_dom_sf"/>
</dbReference>
<dbReference type="GO" id="GO:0005634">
    <property type="term" value="C:nucleus"/>
    <property type="evidence" value="ECO:0007669"/>
    <property type="project" value="TreeGrafter"/>
</dbReference>
<keyword evidence="6" id="KW-1185">Reference proteome</keyword>
<evidence type="ECO:0000313" key="5">
    <source>
        <dbReference type="EMBL" id="KAF9874495.1"/>
    </source>
</evidence>
<dbReference type="InterPro" id="IPR019775">
    <property type="entry name" value="WD40_repeat_CS"/>
</dbReference>
<dbReference type="Pfam" id="PF00023">
    <property type="entry name" value="Ank"/>
    <property type="match status" value="2"/>
</dbReference>
<feature type="repeat" description="WD" evidence="4">
    <location>
        <begin position="633"/>
        <end position="657"/>
    </location>
</feature>
<dbReference type="Pfam" id="PF00400">
    <property type="entry name" value="WD40"/>
    <property type="match status" value="3"/>
</dbReference>
<dbReference type="PROSITE" id="PS50082">
    <property type="entry name" value="WD_REPEATS_2"/>
    <property type="match status" value="3"/>
</dbReference>
<sequence length="838" mass="91141">MPSLQSPVDRCQTGLTKLPVEIILEIVSYVSPAASPQDVWDNTPFRDGTCDLKNLAVSCKTLYDTLQPMLYARSQHDDWYALRWGAFHGSIQTMEDAVAAGAPLDYTYEDTDDYHTSNYCRCGRFERVPVSSHSSQICTLFHEKKPVRSAGTPLLTAIRGGQPKAVDWLLSKGANPNYATQTGIGLGGAFCRSCARKSDSSGGYLSCIGTCGVTPMQGALDYFTHSSFGGSLLKTEDARIKVLGSLLAYGADVNQEFGFIDCPHYDRHLRSLPQQHWNPLGLAVFTQTVGPETVKFLLDNGARFETGTESLFMPVLAHLSHCGIALISWRVPVDLPLYDCESKARVLLSERHEAHENCHCFPSYDSLNSLGERDCGRISWDDQTPYSGKRVKKVFQFLRELELPLLTSHLDSVESKQISPLMKAIRALTPETVKLLIGYGEDPNARCSLGIWPWHQNSAQTIDGHNALTFACAMVEDSPPQPQIVLELLRGGANPLLRNSRGHTALHELARNNFDATTGKLLLDYGANPNALDAHITDIFGLATTSRAVLSASGSSTLHVHNTADPTIPITQSISGAHKLGCHHICTSRDGRVAASAGFAGELKVWVVDKDTGEWKLHSEVKDKNSKAGETWAIALSEDGKFLAGTTYDGRVNVWDVGAEGTPKIREYETGSPGSGSFGMSVDLSRDGRYTASGHQNGSVYVFNNDSGRLAYSLPGLAKPVRAVAFSPGNTRLAAAGDSSIIAIYDLKHGEQVGNMTGHSSWITTIDWSDTGEYLLSGAMDGKVKVWSVDRYACVATHSETGQALWSVKWLPKTGKSEMFCTAGANRSISFYREATGA</sequence>
<comment type="caution">
    <text evidence="5">The sequence shown here is derived from an EMBL/GenBank/DDBJ whole genome shotgun (WGS) entry which is preliminary data.</text>
</comment>
<gene>
    <name evidence="5" type="ORF">CkaCkLH20_08058</name>
</gene>
<dbReference type="PANTHER" id="PTHR44090">
    <property type="entry name" value="WD REPEAT-CONTAINING PROTEIN 61"/>
    <property type="match status" value="1"/>
</dbReference>
<dbReference type="Gene3D" id="1.25.40.20">
    <property type="entry name" value="Ankyrin repeat-containing domain"/>
    <property type="match status" value="2"/>
</dbReference>
<dbReference type="PROSITE" id="PS50294">
    <property type="entry name" value="WD_REPEATS_REGION"/>
    <property type="match status" value="1"/>
</dbReference>
<feature type="repeat" description="WD" evidence="4">
    <location>
        <begin position="756"/>
        <end position="797"/>
    </location>
</feature>